<dbReference type="RefSeq" id="WP_004213564.1">
    <property type="nucleotide sequence ID" value="NZ_AP019549.1"/>
</dbReference>
<geneLocation type="plasmid" evidence="1">
    <name>pKPN-QL24</name>
</geneLocation>
<dbReference type="EMBL" id="MH263654">
    <property type="protein sequence ID" value="AWM64092.1"/>
    <property type="molecule type" value="Genomic_DNA"/>
</dbReference>
<dbReference type="AlphaFoldDB" id="A0A2U8T1H2"/>
<keyword evidence="1" id="KW-0614">Plasmid</keyword>
<protein>
    <submittedName>
        <fullName evidence="1">Uncharacterized protein</fullName>
    </submittedName>
</protein>
<sequence length="57" mass="6620">MNPAGDVLAIWNGKGKGWRLRKLKNEARDEVPDPTREDFVELLNEMETFQPFLAMDE</sequence>
<evidence type="ECO:0000313" key="1">
    <source>
        <dbReference type="EMBL" id="AWM64092.1"/>
    </source>
</evidence>
<organism evidence="1">
    <name type="scientific">Klebsiella pneumoniae</name>
    <dbReference type="NCBI Taxonomy" id="573"/>
    <lineage>
        <taxon>Bacteria</taxon>
        <taxon>Pseudomonadati</taxon>
        <taxon>Pseudomonadota</taxon>
        <taxon>Gammaproteobacteria</taxon>
        <taxon>Enterobacterales</taxon>
        <taxon>Enterobacteriaceae</taxon>
        <taxon>Klebsiella/Raoultella group</taxon>
        <taxon>Klebsiella</taxon>
        <taxon>Klebsiella pneumoniae complex</taxon>
    </lineage>
</organism>
<name>A0A2U8T1H2_KLEPN</name>
<proteinExistence type="predicted"/>
<reference evidence="1" key="1">
    <citation type="submission" date="2018-04" db="EMBL/GenBank/DDBJ databases">
        <title>Outbreak of blaKPC-2 Positive Klebsiella pneumoniae ST11 in a neonate Unit in China.</title>
        <authorList>
            <person name="Dong D."/>
            <person name="Jia N."/>
            <person name="Zhang H."/>
            <person name="Zhao H."/>
            <person name="Liu Z."/>
            <person name="Zhu Y."/>
        </authorList>
    </citation>
    <scope>NUCLEOTIDE SEQUENCE</scope>
    <source>
        <strain evidence="1">QL24</strain>
        <plasmid evidence="1">pKPN-QL24</plasmid>
    </source>
</reference>
<accession>A0A2U8T1H2</accession>